<dbReference type="PANTHER" id="PTHR47691">
    <property type="entry name" value="REGULATOR-RELATED"/>
    <property type="match status" value="1"/>
</dbReference>
<dbReference type="Proteomes" id="UP001595847">
    <property type="component" value="Unassembled WGS sequence"/>
</dbReference>
<protein>
    <submittedName>
        <fullName evidence="2">Tetratricopeptide repeat protein</fullName>
    </submittedName>
</protein>
<dbReference type="EMBL" id="JBHSBH010000012">
    <property type="protein sequence ID" value="MFC3998204.1"/>
    <property type="molecule type" value="Genomic_DNA"/>
</dbReference>
<gene>
    <name evidence="2" type="ORF">ACFOVU_19925</name>
</gene>
<feature type="repeat" description="TPR" evidence="1">
    <location>
        <begin position="512"/>
        <end position="545"/>
    </location>
</feature>
<evidence type="ECO:0000313" key="3">
    <source>
        <dbReference type="Proteomes" id="UP001595847"/>
    </source>
</evidence>
<dbReference type="RefSeq" id="WP_378535819.1">
    <property type="nucleotide sequence ID" value="NZ_JBHSBH010000012.1"/>
</dbReference>
<dbReference type="PANTHER" id="PTHR47691:SF3">
    <property type="entry name" value="HTH-TYPE TRANSCRIPTIONAL REGULATOR RV0890C-RELATED"/>
    <property type="match status" value="1"/>
</dbReference>
<organism evidence="2 3">
    <name type="scientific">Nocardiopsis sediminis</name>
    <dbReference type="NCBI Taxonomy" id="1778267"/>
    <lineage>
        <taxon>Bacteria</taxon>
        <taxon>Bacillati</taxon>
        <taxon>Actinomycetota</taxon>
        <taxon>Actinomycetes</taxon>
        <taxon>Streptosporangiales</taxon>
        <taxon>Nocardiopsidaceae</taxon>
        <taxon>Nocardiopsis</taxon>
    </lineage>
</organism>
<keyword evidence="3" id="KW-1185">Reference proteome</keyword>
<dbReference type="PRINTS" id="PR00364">
    <property type="entry name" value="DISEASERSIST"/>
</dbReference>
<reference evidence="3" key="1">
    <citation type="journal article" date="2019" name="Int. J. Syst. Evol. Microbiol.">
        <title>The Global Catalogue of Microorganisms (GCM) 10K type strain sequencing project: providing services to taxonomists for standard genome sequencing and annotation.</title>
        <authorList>
            <consortium name="The Broad Institute Genomics Platform"/>
            <consortium name="The Broad Institute Genome Sequencing Center for Infectious Disease"/>
            <person name="Wu L."/>
            <person name="Ma J."/>
        </authorList>
    </citation>
    <scope>NUCLEOTIDE SEQUENCE [LARGE SCALE GENOMIC DNA]</scope>
    <source>
        <strain evidence="3">TBRC 1826</strain>
    </source>
</reference>
<proteinExistence type="predicted"/>
<evidence type="ECO:0000256" key="1">
    <source>
        <dbReference type="PROSITE-ProRule" id="PRU00339"/>
    </source>
</evidence>
<dbReference type="PROSITE" id="PS50005">
    <property type="entry name" value="TPR"/>
    <property type="match status" value="1"/>
</dbReference>
<keyword evidence="1" id="KW-0802">TPR repeat</keyword>
<dbReference type="InterPro" id="IPR019734">
    <property type="entry name" value="TPR_rpt"/>
</dbReference>
<dbReference type="SMART" id="SM00028">
    <property type="entry name" value="TPR"/>
    <property type="match status" value="3"/>
</dbReference>
<evidence type="ECO:0000313" key="2">
    <source>
        <dbReference type="EMBL" id="MFC3998204.1"/>
    </source>
</evidence>
<sequence length="729" mass="78039">MGGNEISGGADGITVQAGKVEGDVVIHAFRPAIVPRQLEAAAKRFVDRVAERRRLDAFRAAADNDGAPAVVVLRGLPGVGKTALALKWLHEILGDYADGQLHLPIGENGLGGAPDAERILDLLLHDLGADDTVAATRDFDAKARLFRSMTADRRLIVLLDDAVSAAQVEPVLRGGSRALVVITSTRRLNELTLDEADALDVVPMDDTAIAELLTAVLPKRCTRAASAEDIRRLAGTCHGFPQLARMAARTLSNDPEETVGRLAARMDQAGREADAMDDAARGPSLRGEIDAFVRNLSPAAAHLYRLLGLHPTAEFDRWAATAALGGDAAAARSGLTELWRNGLVDHIDGTGTGDADLGDGAADIDDRADTDGRYRMAEVVRDHARSGAHSDIGADDALAVRQGYIAYYVAGAIAAGARGTRRWMTAVQRDDAPDLPDMPTADAAWMWMRRNLAAILAVAEWAQDAEDHDPVWRIAEASDGFLREHGRYTDRTALMEMGIRSAQAAGNAAAEARLRNQLGLTLVELGRYAEAAEEFSLALSLSEGPGDGRGQAAALECLGIAAQRAGDDEAALGYFDRARPFKEAMGRPQAMAILALLRSRSLISLGRGGEALDPLAGAIDTFRTEDDAGGWDVVNEAKALLERGRALDGTGEPEQARIALRRALDIFAERALAYWQGRVREALARVERADPQSDDGAAYREHRDAARDLYRGIGNDAEAERVERELPGE</sequence>
<dbReference type="SUPFAM" id="SSF52540">
    <property type="entry name" value="P-loop containing nucleoside triphosphate hydrolases"/>
    <property type="match status" value="1"/>
</dbReference>
<dbReference type="Gene3D" id="1.25.40.10">
    <property type="entry name" value="Tetratricopeptide repeat domain"/>
    <property type="match status" value="2"/>
</dbReference>
<dbReference type="InterPro" id="IPR011990">
    <property type="entry name" value="TPR-like_helical_dom_sf"/>
</dbReference>
<comment type="caution">
    <text evidence="2">The sequence shown here is derived from an EMBL/GenBank/DDBJ whole genome shotgun (WGS) entry which is preliminary data.</text>
</comment>
<dbReference type="InterPro" id="IPR027417">
    <property type="entry name" value="P-loop_NTPase"/>
</dbReference>
<accession>A0ABV8FS42</accession>
<dbReference type="Gene3D" id="3.40.50.300">
    <property type="entry name" value="P-loop containing nucleotide triphosphate hydrolases"/>
    <property type="match status" value="1"/>
</dbReference>
<dbReference type="Pfam" id="PF13181">
    <property type="entry name" value="TPR_8"/>
    <property type="match status" value="1"/>
</dbReference>
<dbReference type="SUPFAM" id="SSF48452">
    <property type="entry name" value="TPR-like"/>
    <property type="match status" value="1"/>
</dbReference>
<name>A0ABV8FS42_9ACTN</name>